<organism evidence="4">
    <name type="scientific">Erwinia billingiae (strain Eb661)</name>
    <dbReference type="NCBI Taxonomy" id="634500"/>
    <lineage>
        <taxon>Bacteria</taxon>
        <taxon>Pseudomonadati</taxon>
        <taxon>Pseudomonadota</taxon>
        <taxon>Gammaproteobacteria</taxon>
        <taxon>Enterobacterales</taxon>
        <taxon>Erwiniaceae</taxon>
        <taxon>Erwinia</taxon>
    </lineage>
</organism>
<dbReference type="STRING" id="634500.EbC_19930"/>
<dbReference type="AlphaFoldDB" id="D8MRR7"/>
<dbReference type="eggNOG" id="ENOG5032SRB">
    <property type="taxonomic scope" value="Bacteria"/>
</dbReference>
<evidence type="ECO:0000256" key="2">
    <source>
        <dbReference type="HAMAP-Rule" id="MF_01581"/>
    </source>
</evidence>
<feature type="signal peptide" evidence="2">
    <location>
        <begin position="1"/>
        <end position="30"/>
    </location>
</feature>
<sequence precursor="true">MKQWQKHLSKAALPLVLFGTLFSIQHSAQAQTDRLIIQDGNNALSNEQARQEKEQWDETHRLRNKVNSRVEKNFDKYDRAADTRDACDQSLNVNAYWEPNTQRCLDRRSGRQIIAP</sequence>
<protein>
    <recommendedName>
        <fullName evidence="2">UPF0482 protein EbC_19930</fullName>
    </recommendedName>
</protein>
<evidence type="ECO:0000313" key="3">
    <source>
        <dbReference type="EMBL" id="CAX59524.1"/>
    </source>
</evidence>
<dbReference type="HAMAP" id="MF_01581">
    <property type="entry name" value="UPF0482"/>
    <property type="match status" value="1"/>
</dbReference>
<dbReference type="InterPro" id="IPR009700">
    <property type="entry name" value="DUF1283"/>
</dbReference>
<proteinExistence type="inferred from homology"/>
<reference evidence="3 4" key="1">
    <citation type="journal article" date="2010" name="BMC Genomics">
        <title>Genome comparison of the epiphytic bacteria Erwinia billingiae and E. tasmaniensis with the pear pathogen E. pyrifoliae.</title>
        <authorList>
            <person name="Kube M."/>
            <person name="Migdoll A.M."/>
            <person name="Gehring I."/>
            <person name="Heitmann K."/>
            <person name="Mayer Y."/>
            <person name="Kuhl H."/>
            <person name="Knaust F."/>
            <person name="Geider K."/>
            <person name="Reinhardt R."/>
        </authorList>
    </citation>
    <scope>NUCLEOTIDE SEQUENCE [LARGE SCALE GENOMIC DNA]</scope>
    <source>
        <strain evidence="3 4">Eb661</strain>
    </source>
</reference>
<keyword evidence="1 2" id="KW-0732">Signal</keyword>
<keyword evidence="4" id="KW-1185">Reference proteome</keyword>
<evidence type="ECO:0000256" key="1">
    <source>
        <dbReference type="ARBA" id="ARBA00022729"/>
    </source>
</evidence>
<dbReference type="KEGG" id="ebi:EbC_19930"/>
<feature type="chain" id="PRO_5009010187" description="UPF0482 protein EbC_19930" evidence="2">
    <location>
        <begin position="31"/>
        <end position="116"/>
    </location>
</feature>
<dbReference type="Proteomes" id="UP000008793">
    <property type="component" value="Chromosome"/>
</dbReference>
<dbReference type="EMBL" id="FP236843">
    <property type="protein sequence ID" value="CAX59524.1"/>
    <property type="molecule type" value="Genomic_DNA"/>
</dbReference>
<dbReference type="RefSeq" id="WP_013202014.1">
    <property type="nucleotide sequence ID" value="NC_014306.1"/>
</dbReference>
<name>D8MRR7_ERWBE</name>
<dbReference type="HOGENOM" id="CLU_167574_0_0_6"/>
<comment type="similarity">
    <text evidence="2">Belongs to the UPF0482 family.</text>
</comment>
<dbReference type="NCBIfam" id="NF010180">
    <property type="entry name" value="PRK13659.1"/>
    <property type="match status" value="1"/>
</dbReference>
<evidence type="ECO:0000313" key="4">
    <source>
        <dbReference type="Proteomes" id="UP000008793"/>
    </source>
</evidence>
<dbReference type="GeneID" id="90512014"/>
<dbReference type="Pfam" id="PF06932">
    <property type="entry name" value="DUF1283"/>
    <property type="match status" value="1"/>
</dbReference>
<accession>D8MRR7</accession>
<gene>
    <name evidence="3" type="primary">ynfB</name>
    <name evidence="3" type="ordered locus">EbC_19930</name>
</gene>